<proteinExistence type="predicted"/>
<reference evidence="1" key="1">
    <citation type="journal article" date="2014" name="Front. Microbiol.">
        <title>High frequency of phylogenetically diverse reductive dehalogenase-homologous genes in deep subseafloor sedimentary metagenomes.</title>
        <authorList>
            <person name="Kawai M."/>
            <person name="Futagami T."/>
            <person name="Toyoda A."/>
            <person name="Takaki Y."/>
            <person name="Nishi S."/>
            <person name="Hori S."/>
            <person name="Arai W."/>
            <person name="Tsubouchi T."/>
            <person name="Morono Y."/>
            <person name="Uchiyama I."/>
            <person name="Ito T."/>
            <person name="Fujiyama A."/>
            <person name="Inagaki F."/>
            <person name="Takami H."/>
        </authorList>
    </citation>
    <scope>NUCLEOTIDE SEQUENCE</scope>
    <source>
        <strain evidence="1">Expedition CK06-06</strain>
    </source>
</reference>
<organism evidence="1">
    <name type="scientific">marine sediment metagenome</name>
    <dbReference type="NCBI Taxonomy" id="412755"/>
    <lineage>
        <taxon>unclassified sequences</taxon>
        <taxon>metagenomes</taxon>
        <taxon>ecological metagenomes</taxon>
    </lineage>
</organism>
<protein>
    <submittedName>
        <fullName evidence="1">Uncharacterized protein</fullName>
    </submittedName>
</protein>
<evidence type="ECO:0000313" key="1">
    <source>
        <dbReference type="EMBL" id="GAF91623.1"/>
    </source>
</evidence>
<comment type="caution">
    <text evidence="1">The sequence shown here is derived from an EMBL/GenBank/DDBJ whole genome shotgun (WGS) entry which is preliminary data.</text>
</comment>
<sequence>KKISKYFHNVAFSRDQLGNAMGGEVMNSLLLKSEKDAPKLYGNVDETISHVTGVNYLANNTTKLGTFVAKVLNKLDKNHVENAAVTDQDNTQEIKR</sequence>
<feature type="non-terminal residue" evidence="1">
    <location>
        <position position="1"/>
    </location>
</feature>
<dbReference type="EMBL" id="BARS01011592">
    <property type="protein sequence ID" value="GAF91623.1"/>
    <property type="molecule type" value="Genomic_DNA"/>
</dbReference>
<dbReference type="AlphaFoldDB" id="X0TDL9"/>
<accession>X0TDL9</accession>
<name>X0TDL9_9ZZZZ</name>
<gene>
    <name evidence="1" type="ORF">S01H1_21027</name>
</gene>